<evidence type="ECO:0000259" key="1">
    <source>
        <dbReference type="Pfam" id="PF25794"/>
    </source>
</evidence>
<name>F9DL80_9BACT</name>
<protein>
    <recommendedName>
        <fullName evidence="1">Sacsin/Nov domain-containing protein</fullName>
    </recommendedName>
</protein>
<sequence>FKVMSFLSELQRKRTDYNYASQARTQAQSLNLLSSGIYTEEERFVYELLQNAIDAFVDVEGESLKIRVEIRDNYLLFMHNGAAFTEADIEGLSDVGNGSKAANVKKVGYKGIGFKSVFMKSTQVFVKSGPFCFKFDKEDSIDYMPSDMPDGKLSPEDIPWQIIPIEAIVPFEVEDEAFNVITYIRLTDTASLVPKVDELLKGLNFLLFLNAQDVSIAFYNSDTLVRKVARKENNGEISLLIDDKVVSRWLIKSSTISVTKEVKQYIAQNPASVPQKLKDASEIEVSFAISVNDKGELHKVENAVAYTFLPTSYGNLGAPFLINANFITDAGRQQLQQDSEWNKLIFKEAPTLYLKWIAELSHTYKTYHRVLPSKVAKVSDELTKTFQNALLQAIEDIAFLPAAKSDSLLKASEAWIDSVGISEVIGVDKFINHIETSEQKIFANYGQIADAGISILKSYGVFVFSEDLLPNLFENQYVFSSLSVEQDLKLINFLHEFCNRVNNSEILSILSNTPFILDENGNASKPSQMFFPSDYKSENELAEEVIMMAQTIYDYYKKQSESIEWFQKLGVQELDESSYVEDLFKHPNVVTEENAVIYGRFLFKCYQKGNHFESISRSNLTNFPILTKEGRLKAVSNLFFGAKFKPFINIENHIEEDIFVSEEYLEAKDTISDWKAFFKTLGVAEEISPCVKSLSVAEATDTKRFDREFFENIINVSRRQYWTSFIGNNYYFSPSQITYSSYSFLEQADKYAFSKIVFAYIISEYSPSSINACVNDLSGVSGTWKRTIIGNLLIKQGGEINYFEWLVRNCSVIPTQLQTCEKATSVFSNSIPKIKEIAGHYLPVINLDFSVSEEWVSYLNLKDKLELQDFLFILEEIAKDKDTDNKERVVSIYTEIIDRGWQSSSKIKEWGAEHKILSSKDGEYSYPSVLSYVTIDGFNSDSKVYVGKVSESNKDAMAELLKNLGVQVIDKVSPEYEGKVESRELKSLLEGKVQYIALLKNSLAKSSSYDACKESVTTRIKNSIFYHCDRIQLSYGDREDTVERTTFAEDNTFYYIGSLKPSKIEPLLTPLCKYLGIRGYDKELFVLLITNKYDDIVEYLQDKGLTTDWLIAPSIDTTTTNDIFMGHSDEVLSKQRMYEAQLEAQRKLMEIRHDWTFPKGYGECNNEGNPYCYSTICITDETGENRNIVLKSYKDRTATFKINPEEWDAVVRDDAKLLVYTRVNGMLDIVEIPQGDLIMNQSKISITFSSENLNEEEFTDRVSTFAETLHYFKDLHFDFDKFHIATNATSVRDIYAKQQGSQVQTSDDDL</sequence>
<dbReference type="STRING" id="997353.HMPREF9144_2422"/>
<evidence type="ECO:0000313" key="3">
    <source>
        <dbReference type="Proteomes" id="UP000004123"/>
    </source>
</evidence>
<dbReference type="Proteomes" id="UP000004123">
    <property type="component" value="Unassembled WGS sequence"/>
</dbReference>
<dbReference type="PANTHER" id="PTHR32387">
    <property type="entry name" value="WU:FJ29H11"/>
    <property type="match status" value="1"/>
</dbReference>
<organism evidence="2 3">
    <name type="scientific">Prevotella pallens ATCC 700821</name>
    <dbReference type="NCBI Taxonomy" id="997353"/>
    <lineage>
        <taxon>Bacteria</taxon>
        <taxon>Pseudomonadati</taxon>
        <taxon>Bacteroidota</taxon>
        <taxon>Bacteroidia</taxon>
        <taxon>Bacteroidales</taxon>
        <taxon>Prevotellaceae</taxon>
        <taxon>Prevotella</taxon>
    </lineage>
</organism>
<gene>
    <name evidence="2" type="ORF">HMPREF9144_2422</name>
</gene>
<evidence type="ECO:0000313" key="2">
    <source>
        <dbReference type="EMBL" id="EGQ13386.1"/>
    </source>
</evidence>
<feature type="non-terminal residue" evidence="2">
    <location>
        <position position="1"/>
    </location>
</feature>
<dbReference type="eggNOG" id="COG4249">
    <property type="taxonomic scope" value="Bacteria"/>
</dbReference>
<proteinExistence type="predicted"/>
<dbReference type="InterPro" id="IPR052957">
    <property type="entry name" value="Auxin_embryo_med"/>
</dbReference>
<dbReference type="Pfam" id="PF25794">
    <property type="entry name" value="SACS"/>
    <property type="match status" value="1"/>
</dbReference>
<dbReference type="EMBL" id="AFPY01000116">
    <property type="protein sequence ID" value="EGQ13386.1"/>
    <property type="molecule type" value="Genomic_DNA"/>
</dbReference>
<comment type="caution">
    <text evidence="2">The sequence shown here is derived from an EMBL/GenBank/DDBJ whole genome shotgun (WGS) entry which is preliminary data.</text>
</comment>
<reference evidence="2 3" key="1">
    <citation type="submission" date="2011-04" db="EMBL/GenBank/DDBJ databases">
        <authorList>
            <person name="Muzny D."/>
            <person name="Qin X."/>
            <person name="Deng J."/>
            <person name="Jiang H."/>
            <person name="Liu Y."/>
            <person name="Qu J."/>
            <person name="Song X.-Z."/>
            <person name="Zhang L."/>
            <person name="Thornton R."/>
            <person name="Coyle M."/>
            <person name="Francisco L."/>
            <person name="Jackson L."/>
            <person name="Javaid M."/>
            <person name="Korchina V."/>
            <person name="Kovar C."/>
            <person name="Mata R."/>
            <person name="Mathew T."/>
            <person name="Ngo R."/>
            <person name="Nguyen L."/>
            <person name="Nguyen N."/>
            <person name="Okwuonu G."/>
            <person name="Ongeri F."/>
            <person name="Pham C."/>
            <person name="Simmons D."/>
            <person name="Wilczek-Boney K."/>
            <person name="Hale W."/>
            <person name="Jakkamsetti A."/>
            <person name="Pham P."/>
            <person name="Ruth R."/>
            <person name="San Lucas F."/>
            <person name="Warren J."/>
            <person name="Zhang J."/>
            <person name="Zhao Z."/>
            <person name="Zhou C."/>
            <person name="Zhu D."/>
            <person name="Lee S."/>
            <person name="Bess C."/>
            <person name="Blankenburg K."/>
            <person name="Forbes L."/>
            <person name="Fu Q."/>
            <person name="Gubbala S."/>
            <person name="Hirani K."/>
            <person name="Jayaseelan J.C."/>
            <person name="Lara F."/>
            <person name="Munidasa M."/>
            <person name="Palculict T."/>
            <person name="Patil S."/>
            <person name="Pu L.-L."/>
            <person name="Saada N."/>
            <person name="Tang L."/>
            <person name="Weissenberger G."/>
            <person name="Zhu Y."/>
            <person name="Hemphill L."/>
            <person name="Shang Y."/>
            <person name="Youmans B."/>
            <person name="Ayvaz T."/>
            <person name="Ross M."/>
            <person name="Santibanez J."/>
            <person name="Aqrawi P."/>
            <person name="Gross S."/>
            <person name="Joshi V."/>
            <person name="Fowler G."/>
            <person name="Nazareth L."/>
            <person name="Reid J."/>
            <person name="Worley K."/>
            <person name="Petrosino J."/>
            <person name="Highlander S."/>
            <person name="Gibbs R."/>
        </authorList>
    </citation>
    <scope>NUCLEOTIDE SEQUENCE [LARGE SCALE GENOMIC DNA]</scope>
    <source>
        <strain evidence="2 3">ATCC 700821</strain>
    </source>
</reference>
<dbReference type="Gene3D" id="3.30.565.10">
    <property type="entry name" value="Histidine kinase-like ATPase, C-terminal domain"/>
    <property type="match status" value="1"/>
</dbReference>
<dbReference type="SUPFAM" id="SSF55874">
    <property type="entry name" value="ATPase domain of HSP90 chaperone/DNA topoisomerase II/histidine kinase"/>
    <property type="match status" value="1"/>
</dbReference>
<accession>F9DL80</accession>
<dbReference type="PANTHER" id="PTHR32387:SF0">
    <property type="entry name" value="PROTEIN NO VEIN"/>
    <property type="match status" value="1"/>
</dbReference>
<dbReference type="NCBIfam" id="NF047352">
    <property type="entry name" value="P_loop_sacsin"/>
    <property type="match status" value="1"/>
</dbReference>
<feature type="domain" description="Sacsin/Nov" evidence="1">
    <location>
        <begin position="38"/>
        <end position="118"/>
    </location>
</feature>
<dbReference type="InterPro" id="IPR058210">
    <property type="entry name" value="SACS/Nov_dom"/>
</dbReference>
<dbReference type="HOGENOM" id="CLU_265459_0_0_10"/>
<dbReference type="InterPro" id="IPR036890">
    <property type="entry name" value="HATPase_C_sf"/>
</dbReference>